<name>A0A2A7S861_BURGA</name>
<dbReference type="PROSITE" id="PS01124">
    <property type="entry name" value="HTH_ARAC_FAMILY_2"/>
    <property type="match status" value="1"/>
</dbReference>
<evidence type="ECO:0000256" key="4">
    <source>
        <dbReference type="SAM" id="MobiDB-lite"/>
    </source>
</evidence>
<dbReference type="Gene3D" id="3.40.50.880">
    <property type="match status" value="1"/>
</dbReference>
<evidence type="ECO:0000259" key="5">
    <source>
        <dbReference type="PROSITE" id="PS01124"/>
    </source>
</evidence>
<dbReference type="GO" id="GO:0003700">
    <property type="term" value="F:DNA-binding transcription factor activity"/>
    <property type="evidence" value="ECO:0007669"/>
    <property type="project" value="InterPro"/>
</dbReference>
<organism evidence="6 7">
    <name type="scientific">Burkholderia gladioli</name>
    <name type="common">Pseudomonas marginata</name>
    <name type="synonym">Phytomonas marginata</name>
    <dbReference type="NCBI Taxonomy" id="28095"/>
    <lineage>
        <taxon>Bacteria</taxon>
        <taxon>Pseudomonadati</taxon>
        <taxon>Pseudomonadota</taxon>
        <taxon>Betaproteobacteria</taxon>
        <taxon>Burkholderiales</taxon>
        <taxon>Burkholderiaceae</taxon>
        <taxon>Burkholderia</taxon>
    </lineage>
</organism>
<feature type="compositionally biased region" description="Acidic residues" evidence="4">
    <location>
        <begin position="371"/>
        <end position="383"/>
    </location>
</feature>
<dbReference type="Pfam" id="PF01965">
    <property type="entry name" value="DJ-1_PfpI"/>
    <property type="match status" value="1"/>
</dbReference>
<dbReference type="EMBL" id="PDDY01000004">
    <property type="protein sequence ID" value="PEH39485.1"/>
    <property type="molecule type" value="Genomic_DNA"/>
</dbReference>
<gene>
    <name evidence="6" type="ORF">CRM94_35025</name>
</gene>
<dbReference type="GO" id="GO:0043565">
    <property type="term" value="F:sequence-specific DNA binding"/>
    <property type="evidence" value="ECO:0007669"/>
    <property type="project" value="InterPro"/>
</dbReference>
<dbReference type="InterPro" id="IPR052158">
    <property type="entry name" value="INH-QAR"/>
</dbReference>
<dbReference type="PANTHER" id="PTHR43130">
    <property type="entry name" value="ARAC-FAMILY TRANSCRIPTIONAL REGULATOR"/>
    <property type="match status" value="1"/>
</dbReference>
<dbReference type="InterPro" id="IPR018060">
    <property type="entry name" value="HTH_AraC"/>
</dbReference>
<evidence type="ECO:0000256" key="1">
    <source>
        <dbReference type="ARBA" id="ARBA00023015"/>
    </source>
</evidence>
<dbReference type="PROSITE" id="PS00041">
    <property type="entry name" value="HTH_ARAC_FAMILY_1"/>
    <property type="match status" value="1"/>
</dbReference>
<dbReference type="InterPro" id="IPR002818">
    <property type="entry name" value="DJ-1/PfpI"/>
</dbReference>
<dbReference type="InterPro" id="IPR029062">
    <property type="entry name" value="Class_I_gatase-like"/>
</dbReference>
<dbReference type="InterPro" id="IPR009057">
    <property type="entry name" value="Homeodomain-like_sf"/>
</dbReference>
<dbReference type="Pfam" id="PF12833">
    <property type="entry name" value="HTH_18"/>
    <property type="match status" value="1"/>
</dbReference>
<evidence type="ECO:0000313" key="7">
    <source>
        <dbReference type="Proteomes" id="UP000220629"/>
    </source>
</evidence>
<protein>
    <submittedName>
        <fullName evidence="6">AraC family transcriptional regulator</fullName>
    </submittedName>
</protein>
<reference evidence="7" key="1">
    <citation type="submission" date="2017-09" db="EMBL/GenBank/DDBJ databases">
        <title>FDA dAtabase for Regulatory Grade micrObial Sequences (FDA-ARGOS): Supporting development and validation of Infectious Disease Dx tests.</title>
        <authorList>
            <person name="Minogue T."/>
            <person name="Wolcott M."/>
            <person name="Wasieloski L."/>
            <person name="Aguilar W."/>
            <person name="Moore D."/>
            <person name="Tallon L."/>
            <person name="Sadzewicz L."/>
            <person name="Ott S."/>
            <person name="Zhao X."/>
            <person name="Nagaraj S."/>
            <person name="Vavikolanu K."/>
            <person name="Aluvathingal J."/>
            <person name="Nadendla S."/>
            <person name="Sichtig H."/>
        </authorList>
    </citation>
    <scope>NUCLEOTIDE SEQUENCE [LARGE SCALE GENOMIC DNA]</scope>
    <source>
        <strain evidence="7">FDAARGOS_390</strain>
    </source>
</reference>
<proteinExistence type="predicted"/>
<evidence type="ECO:0000256" key="3">
    <source>
        <dbReference type="ARBA" id="ARBA00023163"/>
    </source>
</evidence>
<dbReference type="Gene3D" id="1.10.10.60">
    <property type="entry name" value="Homeodomain-like"/>
    <property type="match status" value="1"/>
</dbReference>
<accession>A0A2A7S861</accession>
<dbReference type="AlphaFoldDB" id="A0A2A7S861"/>
<dbReference type="PRINTS" id="PR00032">
    <property type="entry name" value="HTHARAC"/>
</dbReference>
<evidence type="ECO:0000313" key="6">
    <source>
        <dbReference type="EMBL" id="PEH39485.1"/>
    </source>
</evidence>
<sequence>MNPSPPAPRSSESSASLVEALDARPRADKARACRTGGGAELSVAILLWPRFPLLSLAGLCDALRHAADRGDQSRPLRCFWTVTGIEGETIEASCGIPVPVQEAFPDPARFDYLVVIGGLLPQLGQVDPRYWAYLQRAADAGVTLVGLCTGSFVLAHAGLMDDRVACIHSFHVDDYRERFPALRLITHADYLIDGERITCAGGISIVELATRLISLHCGPDRASKVIHQMTVSRRKGASFVERRAALGYLSVDDATVRHAVLLMEENLEAPLTIAVIARMTGSSVRRLERAFAAEMDCSPNEFYRRMRLRYARWMLVNTTRRITDIAYECGFADAAHFIRVFREVYGVTPGKLRGARGGSGNGVNASSGSGDEAEPDRDADEPS</sequence>
<dbReference type="PANTHER" id="PTHR43130:SF3">
    <property type="entry name" value="HTH-TYPE TRANSCRIPTIONAL REGULATOR RV1931C"/>
    <property type="match status" value="1"/>
</dbReference>
<dbReference type="Proteomes" id="UP000220629">
    <property type="component" value="Unassembled WGS sequence"/>
</dbReference>
<evidence type="ECO:0000256" key="2">
    <source>
        <dbReference type="ARBA" id="ARBA00023125"/>
    </source>
</evidence>
<comment type="caution">
    <text evidence="6">The sequence shown here is derived from an EMBL/GenBank/DDBJ whole genome shotgun (WGS) entry which is preliminary data.</text>
</comment>
<dbReference type="SMART" id="SM00342">
    <property type="entry name" value="HTH_ARAC"/>
    <property type="match status" value="1"/>
</dbReference>
<dbReference type="SUPFAM" id="SSF46689">
    <property type="entry name" value="Homeodomain-like"/>
    <property type="match status" value="2"/>
</dbReference>
<keyword evidence="2" id="KW-0238">DNA-binding</keyword>
<dbReference type="CDD" id="cd03136">
    <property type="entry name" value="GATase1_AraC_ArgR_like"/>
    <property type="match status" value="1"/>
</dbReference>
<feature type="domain" description="HTH araC/xylS-type" evidence="5">
    <location>
        <begin position="257"/>
        <end position="355"/>
    </location>
</feature>
<dbReference type="InterPro" id="IPR018062">
    <property type="entry name" value="HTH_AraC-typ_CS"/>
</dbReference>
<dbReference type="RefSeq" id="WP_098154515.1">
    <property type="nucleotide sequence ID" value="NZ_CADEQH010000007.1"/>
</dbReference>
<dbReference type="InterPro" id="IPR020449">
    <property type="entry name" value="Tscrpt_reg_AraC-type_HTH"/>
</dbReference>
<dbReference type="SUPFAM" id="SSF52317">
    <property type="entry name" value="Class I glutamine amidotransferase-like"/>
    <property type="match status" value="1"/>
</dbReference>
<keyword evidence="1" id="KW-0805">Transcription regulation</keyword>
<feature type="region of interest" description="Disordered" evidence="4">
    <location>
        <begin position="355"/>
        <end position="383"/>
    </location>
</feature>
<keyword evidence="3" id="KW-0804">Transcription</keyword>